<gene>
    <name evidence="1" type="ORF">ACFPFM_19325</name>
</gene>
<comment type="caution">
    <text evidence="1">The sequence shown here is derived from an EMBL/GenBank/DDBJ whole genome shotgun (WGS) entry which is preliminary data.</text>
</comment>
<name>A0ABV9Y2D1_9PSEU</name>
<organism evidence="1 2">
    <name type="scientific">Saccharothrix xinjiangensis</name>
    <dbReference type="NCBI Taxonomy" id="204798"/>
    <lineage>
        <taxon>Bacteria</taxon>
        <taxon>Bacillati</taxon>
        <taxon>Actinomycetota</taxon>
        <taxon>Actinomycetes</taxon>
        <taxon>Pseudonocardiales</taxon>
        <taxon>Pseudonocardiaceae</taxon>
        <taxon>Saccharothrix</taxon>
    </lineage>
</organism>
<accession>A0ABV9Y2D1</accession>
<sequence length="71" mass="7427">MATMRRTALWVAVVGVAAGMVFGTVGSAAADPGWVSADQCVTYGGLITPAEDEDGFVCNGGRFDGYRVYFD</sequence>
<evidence type="ECO:0000313" key="1">
    <source>
        <dbReference type="EMBL" id="MFC5055899.1"/>
    </source>
</evidence>
<evidence type="ECO:0000313" key="2">
    <source>
        <dbReference type="Proteomes" id="UP001595833"/>
    </source>
</evidence>
<dbReference type="EMBL" id="JBHSJB010000017">
    <property type="protein sequence ID" value="MFC5055899.1"/>
    <property type="molecule type" value="Genomic_DNA"/>
</dbReference>
<protein>
    <recommendedName>
        <fullName evidence="3">Secreted protein</fullName>
    </recommendedName>
</protein>
<reference evidence="2" key="1">
    <citation type="journal article" date="2019" name="Int. J. Syst. Evol. Microbiol.">
        <title>The Global Catalogue of Microorganisms (GCM) 10K type strain sequencing project: providing services to taxonomists for standard genome sequencing and annotation.</title>
        <authorList>
            <consortium name="The Broad Institute Genomics Platform"/>
            <consortium name="The Broad Institute Genome Sequencing Center for Infectious Disease"/>
            <person name="Wu L."/>
            <person name="Ma J."/>
        </authorList>
    </citation>
    <scope>NUCLEOTIDE SEQUENCE [LARGE SCALE GENOMIC DNA]</scope>
    <source>
        <strain evidence="2">KCTC 12848</strain>
    </source>
</reference>
<keyword evidence="2" id="KW-1185">Reference proteome</keyword>
<evidence type="ECO:0008006" key="3">
    <source>
        <dbReference type="Google" id="ProtNLM"/>
    </source>
</evidence>
<dbReference type="Proteomes" id="UP001595833">
    <property type="component" value="Unassembled WGS sequence"/>
</dbReference>
<proteinExistence type="predicted"/>